<gene>
    <name evidence="1" type="ORF">ALC60_01635</name>
</gene>
<dbReference type="Proteomes" id="UP000075809">
    <property type="component" value="Unassembled WGS sequence"/>
</dbReference>
<sequence length="83" mass="9371">MLAEKMVGVWINAPFCIIRRRGYDGGERPLATLSPPRNSARYDVTVIILSCLQLSQPILWSNFVATHDTYHQNGKSLEVIINN</sequence>
<accession>A0A151XG83</accession>
<protein>
    <submittedName>
        <fullName evidence="1">Uncharacterized protein</fullName>
    </submittedName>
</protein>
<proteinExistence type="predicted"/>
<organism evidence="1 2">
    <name type="scientific">Mycetomoellerius zeteki</name>
    <dbReference type="NCBI Taxonomy" id="64791"/>
    <lineage>
        <taxon>Eukaryota</taxon>
        <taxon>Metazoa</taxon>
        <taxon>Ecdysozoa</taxon>
        <taxon>Arthropoda</taxon>
        <taxon>Hexapoda</taxon>
        <taxon>Insecta</taxon>
        <taxon>Pterygota</taxon>
        <taxon>Neoptera</taxon>
        <taxon>Endopterygota</taxon>
        <taxon>Hymenoptera</taxon>
        <taxon>Apocrita</taxon>
        <taxon>Aculeata</taxon>
        <taxon>Formicoidea</taxon>
        <taxon>Formicidae</taxon>
        <taxon>Myrmicinae</taxon>
        <taxon>Mycetomoellerius</taxon>
    </lineage>
</organism>
<dbReference type="EMBL" id="KQ982174">
    <property type="protein sequence ID" value="KYQ59325.1"/>
    <property type="molecule type" value="Genomic_DNA"/>
</dbReference>
<keyword evidence="2" id="KW-1185">Reference proteome</keyword>
<dbReference type="AlphaFoldDB" id="A0A151XG83"/>
<name>A0A151XG83_9HYME</name>
<evidence type="ECO:0000313" key="2">
    <source>
        <dbReference type="Proteomes" id="UP000075809"/>
    </source>
</evidence>
<evidence type="ECO:0000313" key="1">
    <source>
        <dbReference type="EMBL" id="KYQ59325.1"/>
    </source>
</evidence>
<reference evidence="1 2" key="1">
    <citation type="submission" date="2015-09" db="EMBL/GenBank/DDBJ databases">
        <title>Trachymyrmex zeteki WGS genome.</title>
        <authorList>
            <person name="Nygaard S."/>
            <person name="Hu H."/>
            <person name="Boomsma J."/>
            <person name="Zhang G."/>
        </authorList>
    </citation>
    <scope>NUCLEOTIDE SEQUENCE [LARGE SCALE GENOMIC DNA]</scope>
    <source>
        <strain evidence="1">Tzet28-1</strain>
        <tissue evidence="1">Whole body</tissue>
    </source>
</reference>